<organism evidence="3 4">
    <name type="scientific">Skermanella aerolata</name>
    <dbReference type="NCBI Taxonomy" id="393310"/>
    <lineage>
        <taxon>Bacteria</taxon>
        <taxon>Pseudomonadati</taxon>
        <taxon>Pseudomonadota</taxon>
        <taxon>Alphaproteobacteria</taxon>
        <taxon>Rhodospirillales</taxon>
        <taxon>Azospirillaceae</taxon>
        <taxon>Skermanella</taxon>
    </lineage>
</organism>
<dbReference type="PANTHER" id="PTHR35604:SF2">
    <property type="entry name" value="TRANSPOSASE INSH FOR INSERTION SEQUENCE ELEMENT IS5A-RELATED"/>
    <property type="match status" value="1"/>
</dbReference>
<dbReference type="InterPro" id="IPR008490">
    <property type="entry name" value="Transposase_InsH_N"/>
</dbReference>
<dbReference type="InterPro" id="IPR047629">
    <property type="entry name" value="IS1182_transpos"/>
</dbReference>
<dbReference type="OrthoDB" id="9774608at2"/>
<comment type="caution">
    <text evidence="3">The sequence shown here is derived from an EMBL/GenBank/DDBJ whole genome shotgun (WGS) entry which is preliminary data.</text>
</comment>
<proteinExistence type="predicted"/>
<evidence type="ECO:0008006" key="5">
    <source>
        <dbReference type="Google" id="ProtNLM"/>
    </source>
</evidence>
<dbReference type="Proteomes" id="UP000321523">
    <property type="component" value="Unassembled WGS sequence"/>
</dbReference>
<keyword evidence="4" id="KW-1185">Reference proteome</keyword>
<protein>
    <recommendedName>
        <fullName evidence="5">Transposase</fullName>
    </recommendedName>
</protein>
<name>A0A512E452_9PROT</name>
<dbReference type="Pfam" id="PF13751">
    <property type="entry name" value="DDE_Tnp_1_6"/>
    <property type="match status" value="1"/>
</dbReference>
<dbReference type="AlphaFoldDB" id="A0A512E452"/>
<dbReference type="EMBL" id="BJYZ01000090">
    <property type="protein sequence ID" value="GEO43472.1"/>
    <property type="molecule type" value="Genomic_DNA"/>
</dbReference>
<sequence length="551" mass="61313">MSLKPMEVPPVPEETARVARAAFPKGTLFLRFRDELGVIYRDEMFAALFPKCGQPATAPWRLALISVFQYVEGLSDRQAAEAVRSRIDWKYSLGLELSDPGFDFSVLCEFRRRLVDGDLGPVLLDALLARFRDQGLLKARGQQRTDATHVLAAIRQINRLENIGETLRAALNAVAAVAPDWLARQVSPEWFERYAVRVEMSRLPKGETERQALAETMGADGHALLAAVYDPAAPIGLRHLPAVQTLRLTWVRQFLIKEGQVRLRQPADTPPASLNGYTPYDTDARFSKKRDITWIGYKAHLSETCDPDEPHVIVNVLTTPAPMTDMEVTALVHQSLASRNLLPTTHFVDAAYVDAGLLTASRADHGIELVGPLLPDTSWQAQAAEGYDLPAFRINWEAHTVTCPQGQIATHWTLTLDKWGSESIRVSFPRPACAACSARPQCTHARDGNARTLSFRPQAEHEAIQEARRRQETVEWRQQYARRAGIEGTLSQAVGRFGLRRCRYIGLPKTALQHIFTAVALNLARIDAWLTGKPVAKTRTSTFAALQPAIP</sequence>
<evidence type="ECO:0000313" key="3">
    <source>
        <dbReference type="EMBL" id="GEO43472.1"/>
    </source>
</evidence>
<feature type="domain" description="Transposase DDE" evidence="2">
    <location>
        <begin position="402"/>
        <end position="526"/>
    </location>
</feature>
<dbReference type="InterPro" id="IPR025668">
    <property type="entry name" value="Tnp_DDE_dom"/>
</dbReference>
<evidence type="ECO:0000313" key="4">
    <source>
        <dbReference type="Proteomes" id="UP000321523"/>
    </source>
</evidence>
<evidence type="ECO:0000259" key="2">
    <source>
        <dbReference type="Pfam" id="PF13751"/>
    </source>
</evidence>
<dbReference type="PANTHER" id="PTHR35604">
    <property type="entry name" value="TRANSPOSASE INSH FOR INSERTION SEQUENCE ELEMENT IS5A-RELATED"/>
    <property type="match status" value="1"/>
</dbReference>
<evidence type="ECO:0000259" key="1">
    <source>
        <dbReference type="Pfam" id="PF05598"/>
    </source>
</evidence>
<dbReference type="NCBIfam" id="NF033551">
    <property type="entry name" value="transpos_IS1182"/>
    <property type="match status" value="1"/>
</dbReference>
<gene>
    <name evidence="3" type="ORF">SAE02_76200</name>
</gene>
<dbReference type="RefSeq" id="WP_044437107.1">
    <property type="nucleotide sequence ID" value="NZ_BJYZ01000090.1"/>
</dbReference>
<accession>A0A512E452</accession>
<dbReference type="Pfam" id="PF05598">
    <property type="entry name" value="DUF772"/>
    <property type="match status" value="1"/>
</dbReference>
<reference evidence="3 4" key="1">
    <citation type="submission" date="2019-07" db="EMBL/GenBank/DDBJ databases">
        <title>Whole genome shotgun sequence of Skermanella aerolata NBRC 106429.</title>
        <authorList>
            <person name="Hosoyama A."/>
            <person name="Uohara A."/>
            <person name="Ohji S."/>
            <person name="Ichikawa N."/>
        </authorList>
    </citation>
    <scope>NUCLEOTIDE SEQUENCE [LARGE SCALE GENOMIC DNA]</scope>
    <source>
        <strain evidence="3 4">NBRC 106429</strain>
    </source>
</reference>
<feature type="domain" description="Transposase InsH N-terminal" evidence="1">
    <location>
        <begin position="43"/>
        <end position="113"/>
    </location>
</feature>